<accession>A0ACB6Z714</accession>
<proteinExistence type="predicted"/>
<name>A0ACB6Z714_THEGA</name>
<protein>
    <submittedName>
        <fullName evidence="1">Uncharacterized protein</fullName>
    </submittedName>
</protein>
<gene>
    <name evidence="1" type="ORF">BDM02DRAFT_3101450</name>
</gene>
<reference evidence="1" key="1">
    <citation type="submission" date="2019-10" db="EMBL/GenBank/DDBJ databases">
        <authorList>
            <consortium name="DOE Joint Genome Institute"/>
            <person name="Kuo A."/>
            <person name="Miyauchi S."/>
            <person name="Kiss E."/>
            <person name="Drula E."/>
            <person name="Kohler A."/>
            <person name="Sanchez-Garcia M."/>
            <person name="Andreopoulos B."/>
            <person name="Barry K.W."/>
            <person name="Bonito G."/>
            <person name="Buee M."/>
            <person name="Carver A."/>
            <person name="Chen C."/>
            <person name="Cichocki N."/>
            <person name="Clum A."/>
            <person name="Culley D."/>
            <person name="Crous P.W."/>
            <person name="Fauchery L."/>
            <person name="Girlanda M."/>
            <person name="Hayes R."/>
            <person name="Keri Z."/>
            <person name="Labutti K."/>
            <person name="Lipzen A."/>
            <person name="Lombard V."/>
            <person name="Magnuson J."/>
            <person name="Maillard F."/>
            <person name="Morin E."/>
            <person name="Murat C."/>
            <person name="Nolan M."/>
            <person name="Ohm R."/>
            <person name="Pangilinan J."/>
            <person name="Pereira M."/>
            <person name="Perotto S."/>
            <person name="Peter M."/>
            <person name="Riley R."/>
            <person name="Sitrit Y."/>
            <person name="Stielow B."/>
            <person name="Szollosi G."/>
            <person name="Zifcakova L."/>
            <person name="Stursova M."/>
            <person name="Spatafora J.W."/>
            <person name="Tedersoo L."/>
            <person name="Vaario L.-M."/>
            <person name="Yamada A."/>
            <person name="Yan M."/>
            <person name="Wang P."/>
            <person name="Xu J."/>
            <person name="Bruns T."/>
            <person name="Baldrian P."/>
            <person name="Vilgalys R."/>
            <person name="Henrissat B."/>
            <person name="Grigoriev I.V."/>
            <person name="Hibbett D."/>
            <person name="Nagy L.G."/>
            <person name="Martin F.M."/>
        </authorList>
    </citation>
    <scope>NUCLEOTIDE SEQUENCE</scope>
    <source>
        <strain evidence="1">P2</strain>
    </source>
</reference>
<sequence length="354" mass="40049">MGFFSNWFSKGESDDYEQILASLELDIQKRQTRLSEIRLRERRTTLKVTLYTLTFWVVYVSLWYAQVLPIFNGYRPNTAFGKFVKGVPVLVGPILILFARRIAQIWYTRIGDAEEKTLVTLRKQQREKIEEIKKKTNYYTTRNLLDRYDESTLSPGAPQRRQPVPQTPVQIPQRQPNHKQGQTKSQSTPAPATLQTPFAPTPQPPPRKQWYDKLADAILGDDDTTGSPSSRYALICQKCFAHNGLVKESVWQDTQYVCPKCGHFNPSARSIQQGITSAGPSPISAANSRGPNGINGFPYSPLNQPIPIPLPQRQPGLSPESAKVRPRRSFKREEDEEVSAEGNTVDMDVDNNSS</sequence>
<keyword evidence="2" id="KW-1185">Reference proteome</keyword>
<evidence type="ECO:0000313" key="2">
    <source>
        <dbReference type="Proteomes" id="UP000886501"/>
    </source>
</evidence>
<evidence type="ECO:0000313" key="1">
    <source>
        <dbReference type="EMBL" id="KAF9645401.1"/>
    </source>
</evidence>
<organism evidence="1 2">
    <name type="scientific">Thelephora ganbajun</name>
    <name type="common">Ganba fungus</name>
    <dbReference type="NCBI Taxonomy" id="370292"/>
    <lineage>
        <taxon>Eukaryota</taxon>
        <taxon>Fungi</taxon>
        <taxon>Dikarya</taxon>
        <taxon>Basidiomycota</taxon>
        <taxon>Agaricomycotina</taxon>
        <taxon>Agaricomycetes</taxon>
        <taxon>Thelephorales</taxon>
        <taxon>Thelephoraceae</taxon>
        <taxon>Thelephora</taxon>
    </lineage>
</organism>
<reference evidence="1" key="2">
    <citation type="journal article" date="2020" name="Nat. Commun.">
        <title>Large-scale genome sequencing of mycorrhizal fungi provides insights into the early evolution of symbiotic traits.</title>
        <authorList>
            <person name="Miyauchi S."/>
            <person name="Kiss E."/>
            <person name="Kuo A."/>
            <person name="Drula E."/>
            <person name="Kohler A."/>
            <person name="Sanchez-Garcia M."/>
            <person name="Morin E."/>
            <person name="Andreopoulos B."/>
            <person name="Barry K.W."/>
            <person name="Bonito G."/>
            <person name="Buee M."/>
            <person name="Carver A."/>
            <person name="Chen C."/>
            <person name="Cichocki N."/>
            <person name="Clum A."/>
            <person name="Culley D."/>
            <person name="Crous P.W."/>
            <person name="Fauchery L."/>
            <person name="Girlanda M."/>
            <person name="Hayes R.D."/>
            <person name="Keri Z."/>
            <person name="LaButti K."/>
            <person name="Lipzen A."/>
            <person name="Lombard V."/>
            <person name="Magnuson J."/>
            <person name="Maillard F."/>
            <person name="Murat C."/>
            <person name="Nolan M."/>
            <person name="Ohm R.A."/>
            <person name="Pangilinan J."/>
            <person name="Pereira M.F."/>
            <person name="Perotto S."/>
            <person name="Peter M."/>
            <person name="Pfister S."/>
            <person name="Riley R."/>
            <person name="Sitrit Y."/>
            <person name="Stielow J.B."/>
            <person name="Szollosi G."/>
            <person name="Zifcakova L."/>
            <person name="Stursova M."/>
            <person name="Spatafora J.W."/>
            <person name="Tedersoo L."/>
            <person name="Vaario L.M."/>
            <person name="Yamada A."/>
            <person name="Yan M."/>
            <person name="Wang P."/>
            <person name="Xu J."/>
            <person name="Bruns T."/>
            <person name="Baldrian P."/>
            <person name="Vilgalys R."/>
            <person name="Dunand C."/>
            <person name="Henrissat B."/>
            <person name="Grigoriev I.V."/>
            <person name="Hibbett D."/>
            <person name="Nagy L.G."/>
            <person name="Martin F.M."/>
        </authorList>
    </citation>
    <scope>NUCLEOTIDE SEQUENCE</scope>
    <source>
        <strain evidence="1">P2</strain>
    </source>
</reference>
<dbReference type="EMBL" id="MU118092">
    <property type="protein sequence ID" value="KAF9645401.1"/>
    <property type="molecule type" value="Genomic_DNA"/>
</dbReference>
<dbReference type="Proteomes" id="UP000886501">
    <property type="component" value="Unassembled WGS sequence"/>
</dbReference>
<comment type="caution">
    <text evidence="1">The sequence shown here is derived from an EMBL/GenBank/DDBJ whole genome shotgun (WGS) entry which is preliminary data.</text>
</comment>